<sequence>MDDELDLDLRRRLRGLAEDRPLPVDLWPAIEARLPATAPASPVRPAWTWAAAAALVMAVAAAWLLPLRNGPDPALQPLVQAEPARSLHADDADTLLRAYDEILAFEAGLPALHWQHQLGRPGGRERLAARRELDASLRELAAALRIEPGSQLLRRLMHQTLGQRVAISRDAWTA</sequence>
<keyword evidence="3" id="KW-1185">Reference proteome</keyword>
<dbReference type="Proteomes" id="UP000294599">
    <property type="component" value="Unassembled WGS sequence"/>
</dbReference>
<feature type="transmembrane region" description="Helical" evidence="1">
    <location>
        <begin position="46"/>
        <end position="65"/>
    </location>
</feature>
<dbReference type="AlphaFoldDB" id="A0A4R3LKW0"/>
<dbReference type="RefSeq" id="WP_123521415.1">
    <property type="nucleotide sequence ID" value="NZ_JBHLWF010000031.1"/>
</dbReference>
<keyword evidence="1" id="KW-0812">Transmembrane</keyword>
<comment type="caution">
    <text evidence="2">The sequence shown here is derived from an EMBL/GenBank/DDBJ whole genome shotgun (WGS) entry which is preliminary data.</text>
</comment>
<keyword evidence="1" id="KW-1133">Transmembrane helix</keyword>
<gene>
    <name evidence="2" type="ORF">EDC25_10612</name>
</gene>
<evidence type="ECO:0000256" key="1">
    <source>
        <dbReference type="SAM" id="Phobius"/>
    </source>
</evidence>
<protein>
    <submittedName>
        <fullName evidence="2">Uncharacterized protein</fullName>
    </submittedName>
</protein>
<organism evidence="2 3">
    <name type="scientific">Pseudofulvimonas gallinarii</name>
    <dbReference type="NCBI Taxonomy" id="634155"/>
    <lineage>
        <taxon>Bacteria</taxon>
        <taxon>Pseudomonadati</taxon>
        <taxon>Pseudomonadota</taxon>
        <taxon>Gammaproteobacteria</taxon>
        <taxon>Lysobacterales</taxon>
        <taxon>Rhodanobacteraceae</taxon>
        <taxon>Pseudofulvimonas</taxon>
    </lineage>
</organism>
<proteinExistence type="predicted"/>
<keyword evidence="1" id="KW-0472">Membrane</keyword>
<dbReference type="EMBL" id="SMAF01000006">
    <property type="protein sequence ID" value="TCS99174.1"/>
    <property type="molecule type" value="Genomic_DNA"/>
</dbReference>
<evidence type="ECO:0000313" key="2">
    <source>
        <dbReference type="EMBL" id="TCS99174.1"/>
    </source>
</evidence>
<evidence type="ECO:0000313" key="3">
    <source>
        <dbReference type="Proteomes" id="UP000294599"/>
    </source>
</evidence>
<reference evidence="2 3" key="1">
    <citation type="submission" date="2019-03" db="EMBL/GenBank/DDBJ databases">
        <title>Genomic Encyclopedia of Type Strains, Phase IV (KMG-IV): sequencing the most valuable type-strain genomes for metagenomic binning, comparative biology and taxonomic classification.</title>
        <authorList>
            <person name="Goeker M."/>
        </authorList>
    </citation>
    <scope>NUCLEOTIDE SEQUENCE [LARGE SCALE GENOMIC DNA]</scope>
    <source>
        <strain evidence="2 3">DSM 21944</strain>
    </source>
</reference>
<name>A0A4R3LKW0_9GAMM</name>
<accession>A0A4R3LKW0</accession>